<dbReference type="Pfam" id="PF01243">
    <property type="entry name" value="PNPOx_N"/>
    <property type="match status" value="1"/>
</dbReference>
<dbReference type="Gene3D" id="2.30.110.10">
    <property type="entry name" value="Electron Transport, Fmn-binding Protein, Chain A"/>
    <property type="match status" value="1"/>
</dbReference>
<dbReference type="InterPro" id="IPR012349">
    <property type="entry name" value="Split_barrel_FMN-bd"/>
</dbReference>
<evidence type="ECO:0000313" key="2">
    <source>
        <dbReference type="EMBL" id="QEH33555.1"/>
    </source>
</evidence>
<dbReference type="EMBL" id="CP042997">
    <property type="protein sequence ID" value="QEH33555.1"/>
    <property type="molecule type" value="Genomic_DNA"/>
</dbReference>
<sequence>MPTPDANVESLVNEALAVVRSDRLPYLATVEGDQPRLRPVTPVKTDGFIVYIANLRTHSKTAEIEANPRVELCYLDGHNDQVRITGRAEAVDDPALRDEFAASAHFLPRSIQGLTSPDFMLYRIIPTRVRFMKGWALAYEDVPIPGGATESGTGD</sequence>
<gene>
    <name evidence="2" type="primary">ydaG_1</name>
    <name evidence="2" type="ORF">OJF2_20570</name>
</gene>
<name>A0A5B9W0S1_9BACT</name>
<dbReference type="Proteomes" id="UP000324233">
    <property type="component" value="Chromosome"/>
</dbReference>
<reference evidence="2 3" key="1">
    <citation type="submission" date="2019-08" db="EMBL/GenBank/DDBJ databases">
        <title>Deep-cultivation of Planctomycetes and their phenomic and genomic characterization uncovers novel biology.</title>
        <authorList>
            <person name="Wiegand S."/>
            <person name="Jogler M."/>
            <person name="Boedeker C."/>
            <person name="Pinto D."/>
            <person name="Vollmers J."/>
            <person name="Rivas-Marin E."/>
            <person name="Kohn T."/>
            <person name="Peeters S.H."/>
            <person name="Heuer A."/>
            <person name="Rast P."/>
            <person name="Oberbeckmann S."/>
            <person name="Bunk B."/>
            <person name="Jeske O."/>
            <person name="Meyerdierks A."/>
            <person name="Storesund J.E."/>
            <person name="Kallscheuer N."/>
            <person name="Luecker S."/>
            <person name="Lage O.M."/>
            <person name="Pohl T."/>
            <person name="Merkel B.J."/>
            <person name="Hornburger P."/>
            <person name="Mueller R.-W."/>
            <person name="Bruemmer F."/>
            <person name="Labrenz M."/>
            <person name="Spormann A.M."/>
            <person name="Op den Camp H."/>
            <person name="Overmann J."/>
            <person name="Amann R."/>
            <person name="Jetten M.S.M."/>
            <person name="Mascher T."/>
            <person name="Medema M.H."/>
            <person name="Devos D.P."/>
            <person name="Kaster A.-K."/>
            <person name="Ovreas L."/>
            <person name="Rohde M."/>
            <person name="Galperin M.Y."/>
            <person name="Jogler C."/>
        </authorList>
    </citation>
    <scope>NUCLEOTIDE SEQUENCE [LARGE SCALE GENOMIC DNA]</scope>
    <source>
        <strain evidence="2 3">OJF2</strain>
    </source>
</reference>
<feature type="domain" description="Pyridoxamine 5'-phosphate oxidase N-terminal" evidence="1">
    <location>
        <begin position="14"/>
        <end position="132"/>
    </location>
</feature>
<dbReference type="RefSeq" id="WP_148593512.1">
    <property type="nucleotide sequence ID" value="NZ_CP042997.1"/>
</dbReference>
<dbReference type="AlphaFoldDB" id="A0A5B9W0S1"/>
<accession>A0A5B9W0S1</accession>
<dbReference type="KEGG" id="agv:OJF2_20570"/>
<dbReference type="OrthoDB" id="9792542at2"/>
<proteinExistence type="predicted"/>
<dbReference type="InterPro" id="IPR011576">
    <property type="entry name" value="Pyridox_Oxase_N"/>
</dbReference>
<dbReference type="SUPFAM" id="SSF50475">
    <property type="entry name" value="FMN-binding split barrel"/>
    <property type="match status" value="1"/>
</dbReference>
<evidence type="ECO:0000259" key="1">
    <source>
        <dbReference type="Pfam" id="PF01243"/>
    </source>
</evidence>
<organism evidence="2 3">
    <name type="scientific">Aquisphaera giovannonii</name>
    <dbReference type="NCBI Taxonomy" id="406548"/>
    <lineage>
        <taxon>Bacteria</taxon>
        <taxon>Pseudomonadati</taxon>
        <taxon>Planctomycetota</taxon>
        <taxon>Planctomycetia</taxon>
        <taxon>Isosphaerales</taxon>
        <taxon>Isosphaeraceae</taxon>
        <taxon>Aquisphaera</taxon>
    </lineage>
</organism>
<protein>
    <submittedName>
        <fullName evidence="2">General stress protein 26</fullName>
    </submittedName>
</protein>
<evidence type="ECO:0000313" key="3">
    <source>
        <dbReference type="Proteomes" id="UP000324233"/>
    </source>
</evidence>
<keyword evidence="3" id="KW-1185">Reference proteome</keyword>